<sequence>MTTAKDIQTDFIKTYLKPTLKEHGFKTSGQTWWKSKGDFFLVINLQNSQWNSKEELSFCLNIGVALTEKLADKEKKKATYVDLATQVREDAYLTEERQQIKKSQGGWLGYKITDKTNLSEFITDFKIDLEDNILKILNSFETLHDCITFYQKFGFWGDNLKRQIEDCGLKTN</sequence>
<dbReference type="RefSeq" id="WP_095069417.1">
    <property type="nucleotide sequence ID" value="NZ_LT906465.1"/>
</dbReference>
<evidence type="ECO:0008006" key="3">
    <source>
        <dbReference type="Google" id="ProtNLM"/>
    </source>
</evidence>
<proteinExistence type="predicted"/>
<gene>
    <name evidence="1" type="ORF">SAMEA4412677_00133</name>
</gene>
<dbReference type="Proteomes" id="UP000215196">
    <property type="component" value="Chromosome 1"/>
</dbReference>
<reference evidence="1 2" key="1">
    <citation type="submission" date="2017-06" db="EMBL/GenBank/DDBJ databases">
        <authorList>
            <consortium name="Pathogen Informatics"/>
        </authorList>
    </citation>
    <scope>NUCLEOTIDE SEQUENCE [LARGE SCALE GENOMIC DNA]</scope>
    <source>
        <strain evidence="1 2">NCTC13490</strain>
    </source>
</reference>
<dbReference type="EMBL" id="LT906465">
    <property type="protein sequence ID" value="SNV32403.1"/>
    <property type="molecule type" value="Genomic_DNA"/>
</dbReference>
<dbReference type="InterPro" id="IPR025412">
    <property type="entry name" value="DUF4304"/>
</dbReference>
<name>A0A239WEP2_9FLAO</name>
<dbReference type="Pfam" id="PF14137">
    <property type="entry name" value="DUF4304"/>
    <property type="match status" value="1"/>
</dbReference>
<protein>
    <recommendedName>
        <fullName evidence="3">DUF4304 domain-containing protein</fullName>
    </recommendedName>
</protein>
<keyword evidence="2" id="KW-1185">Reference proteome</keyword>
<organism evidence="1 2">
    <name type="scientific">Chryseobacterium taklimakanense</name>
    <dbReference type="NCBI Taxonomy" id="536441"/>
    <lineage>
        <taxon>Bacteria</taxon>
        <taxon>Pseudomonadati</taxon>
        <taxon>Bacteroidota</taxon>
        <taxon>Flavobacteriia</taxon>
        <taxon>Flavobacteriales</taxon>
        <taxon>Weeksellaceae</taxon>
        <taxon>Chryseobacterium group</taxon>
        <taxon>Chryseobacterium</taxon>
    </lineage>
</organism>
<evidence type="ECO:0000313" key="2">
    <source>
        <dbReference type="Proteomes" id="UP000215196"/>
    </source>
</evidence>
<accession>A0A239WEP2</accession>
<evidence type="ECO:0000313" key="1">
    <source>
        <dbReference type="EMBL" id="SNV32403.1"/>
    </source>
</evidence>
<dbReference type="KEGG" id="ctak:4412677_00133"/>
<dbReference type="AlphaFoldDB" id="A0A239WEP2"/>